<dbReference type="SMART" id="SM00431">
    <property type="entry name" value="SCAN"/>
    <property type="match status" value="1"/>
</dbReference>
<keyword evidence="6" id="KW-0862">Zinc</keyword>
<organism evidence="15 16">
    <name type="scientific">Laticauda laticaudata</name>
    <name type="common">Blue-ringed sea krait</name>
    <name type="synonym">Blue-lipped sea krait</name>
    <dbReference type="NCBI Taxonomy" id="8630"/>
    <lineage>
        <taxon>Eukaryota</taxon>
        <taxon>Metazoa</taxon>
        <taxon>Chordata</taxon>
        <taxon>Craniata</taxon>
        <taxon>Vertebrata</taxon>
        <taxon>Euteleostomi</taxon>
        <taxon>Lepidosauria</taxon>
        <taxon>Squamata</taxon>
        <taxon>Bifurcata</taxon>
        <taxon>Unidentata</taxon>
        <taxon>Episquamata</taxon>
        <taxon>Toxicofera</taxon>
        <taxon>Serpentes</taxon>
        <taxon>Colubroidea</taxon>
        <taxon>Elapidae</taxon>
        <taxon>Laticaudinae</taxon>
        <taxon>Laticauda</taxon>
    </lineage>
</organism>
<feature type="domain" description="C2H2-type" evidence="12">
    <location>
        <begin position="497"/>
        <end position="524"/>
    </location>
</feature>
<keyword evidence="4" id="KW-0677">Repeat</keyword>
<dbReference type="InterPro" id="IPR038269">
    <property type="entry name" value="SCAN_sf"/>
</dbReference>
<feature type="domain" description="C2H2-type" evidence="12">
    <location>
        <begin position="525"/>
        <end position="552"/>
    </location>
</feature>
<name>A0A8C5WNJ7_LATLA</name>
<dbReference type="FunFam" id="3.30.160.60:FF:000016">
    <property type="entry name" value="zinc finger protein 37 homolog"/>
    <property type="match status" value="2"/>
</dbReference>
<evidence type="ECO:0000313" key="16">
    <source>
        <dbReference type="Proteomes" id="UP000694406"/>
    </source>
</evidence>
<dbReference type="CDD" id="cd07765">
    <property type="entry name" value="KRAB_A-box"/>
    <property type="match status" value="1"/>
</dbReference>
<dbReference type="Gene3D" id="6.10.140.140">
    <property type="match status" value="1"/>
</dbReference>
<keyword evidence="9" id="KW-0804">Transcription</keyword>
<dbReference type="Pfam" id="PF02023">
    <property type="entry name" value="SCAN"/>
    <property type="match status" value="1"/>
</dbReference>
<dbReference type="Ensembl" id="ENSLLTT00000002284.1">
    <property type="protein sequence ID" value="ENSLLTP00000002193.1"/>
    <property type="gene ID" value="ENSLLTG00000001708.1"/>
</dbReference>
<dbReference type="Pfam" id="PF01352">
    <property type="entry name" value="KRAB"/>
    <property type="match status" value="1"/>
</dbReference>
<dbReference type="InterPro" id="IPR001909">
    <property type="entry name" value="KRAB"/>
</dbReference>
<dbReference type="PROSITE" id="PS00028">
    <property type="entry name" value="ZINC_FINGER_C2H2_1"/>
    <property type="match status" value="8"/>
</dbReference>
<evidence type="ECO:0000259" key="12">
    <source>
        <dbReference type="PROSITE" id="PS50157"/>
    </source>
</evidence>
<feature type="domain" description="C2H2-type" evidence="12">
    <location>
        <begin position="385"/>
        <end position="412"/>
    </location>
</feature>
<dbReference type="SUPFAM" id="SSF47353">
    <property type="entry name" value="Retrovirus capsid dimerization domain-like"/>
    <property type="match status" value="1"/>
</dbReference>
<keyword evidence="3" id="KW-0479">Metal-binding</keyword>
<accession>A0A8C5WNJ7</accession>
<proteinExistence type="inferred from homology"/>
<comment type="subcellular location">
    <subcellularLocation>
        <location evidence="1">Nucleus</location>
    </subcellularLocation>
</comment>
<dbReference type="SMART" id="SM00349">
    <property type="entry name" value="KRAB"/>
    <property type="match status" value="1"/>
</dbReference>
<feature type="domain" description="C2H2-type" evidence="12">
    <location>
        <begin position="553"/>
        <end position="578"/>
    </location>
</feature>
<dbReference type="InterPro" id="IPR036051">
    <property type="entry name" value="KRAB_dom_sf"/>
</dbReference>
<dbReference type="FunFam" id="3.30.160.60:FF:000478">
    <property type="entry name" value="Zinc finger protein 133"/>
    <property type="match status" value="1"/>
</dbReference>
<dbReference type="Gene3D" id="1.10.4020.10">
    <property type="entry name" value="DNA breaking-rejoining enzymes"/>
    <property type="match status" value="1"/>
</dbReference>
<feature type="domain" description="C2H2-type" evidence="12">
    <location>
        <begin position="413"/>
        <end position="440"/>
    </location>
</feature>
<keyword evidence="5 11" id="KW-0863">Zinc-finger</keyword>
<feature type="domain" description="KRAB" evidence="14">
    <location>
        <begin position="184"/>
        <end position="254"/>
    </location>
</feature>
<dbReference type="AlphaFoldDB" id="A0A8C5WNJ7"/>
<dbReference type="SUPFAM" id="SSF109640">
    <property type="entry name" value="KRAB domain (Kruppel-associated box)"/>
    <property type="match status" value="1"/>
</dbReference>
<dbReference type="PANTHER" id="PTHR23226">
    <property type="entry name" value="ZINC FINGER AND SCAN DOMAIN-CONTAINING"/>
    <property type="match status" value="1"/>
</dbReference>
<dbReference type="FunFam" id="3.30.160.60:FF:000688">
    <property type="entry name" value="zinc finger protein 197 isoform X1"/>
    <property type="match status" value="1"/>
</dbReference>
<keyword evidence="8" id="KW-0238">DNA-binding</keyword>
<dbReference type="Pfam" id="PF00096">
    <property type="entry name" value="zf-C2H2"/>
    <property type="match status" value="8"/>
</dbReference>
<dbReference type="FunFam" id="3.30.160.60:FF:002343">
    <property type="entry name" value="Zinc finger protein 33A"/>
    <property type="match status" value="4"/>
</dbReference>
<evidence type="ECO:0000259" key="13">
    <source>
        <dbReference type="PROSITE" id="PS50804"/>
    </source>
</evidence>
<evidence type="ECO:0000256" key="1">
    <source>
        <dbReference type="ARBA" id="ARBA00004123"/>
    </source>
</evidence>
<dbReference type="FunFam" id="3.30.160.60:FF:000382">
    <property type="entry name" value="zinc finger protein 35 isoform X4"/>
    <property type="match status" value="1"/>
</dbReference>
<evidence type="ECO:0000256" key="11">
    <source>
        <dbReference type="PROSITE-ProRule" id="PRU00042"/>
    </source>
</evidence>
<keyword evidence="16" id="KW-1185">Reference proteome</keyword>
<dbReference type="InterPro" id="IPR013087">
    <property type="entry name" value="Znf_C2H2_type"/>
</dbReference>
<feature type="domain" description="C2H2-type" evidence="12">
    <location>
        <begin position="333"/>
        <end position="360"/>
    </location>
</feature>
<dbReference type="PROSITE" id="PS50805">
    <property type="entry name" value="KRAB"/>
    <property type="match status" value="1"/>
</dbReference>
<protein>
    <submittedName>
        <fullName evidence="15">Uncharacterized protein</fullName>
    </submittedName>
</protein>
<dbReference type="PROSITE" id="PS50804">
    <property type="entry name" value="SCAN_BOX"/>
    <property type="match status" value="1"/>
</dbReference>
<sequence>MNRGRAAWEGLALCGSLHMEGSAIIQEKAGLKIQNEETVIFGTNRQPFREFHYQDAEGPRGLCSRLHHFCNRWLNPEKHTKAEMLDMVVLEQFLAIMPPEMGKWVQECEPETSSQAVALAEGFLLSQAEVEDQGEMQVGNYSSILGTARKTFLNFIDSRVSEKTVPSSDFLLVRNFSFLFQGTISFKELFVFFTKEEWDLLDPKQKALHGEVMLETSWNVASLSVEPSPETQVFVKVGEETIQNQWQPISEDGIQINDQQEINHSPLCLEIYDLVTQEDLYRKRMGQDLDFDKIFEEQSNFTHPCEWTQRRNRFTRNDKLVNHIRIHTGEKPYECSECGKRFTKSTDLTAHKRIHTGEKPYKCTECGKSYSHSSNLSTHKREKSYKCLECGKSFRTNSSLTSHKRIHTGEKPYKCIECGSSFRTSSYLTSHRRIHTGEKPYQCQDCGKSFNLSSTFAFHKAVHTGEKPYQCMDCGKSFNHPSTLTSHKRTHTGEKPYQCTECGKSFSHPSTLTSHKRIHTGEKPYHCVECGKSFNHSSNLASHKRIHTGQRQYKCLTCGKGFTQSSHLISHQKIHSEN</sequence>
<evidence type="ECO:0000256" key="3">
    <source>
        <dbReference type="ARBA" id="ARBA00022723"/>
    </source>
</evidence>
<feature type="domain" description="C2H2-type" evidence="12">
    <location>
        <begin position="361"/>
        <end position="381"/>
    </location>
</feature>
<dbReference type="FunFam" id="1.10.4020.10:FF:000005">
    <property type="entry name" value="Uncharacterized protein"/>
    <property type="match status" value="1"/>
</dbReference>
<dbReference type="InterPro" id="IPR036236">
    <property type="entry name" value="Znf_C2H2_sf"/>
</dbReference>
<evidence type="ECO:0000256" key="6">
    <source>
        <dbReference type="ARBA" id="ARBA00022833"/>
    </source>
</evidence>
<evidence type="ECO:0000256" key="8">
    <source>
        <dbReference type="ARBA" id="ARBA00023125"/>
    </source>
</evidence>
<evidence type="ECO:0000256" key="9">
    <source>
        <dbReference type="ARBA" id="ARBA00023163"/>
    </source>
</evidence>
<dbReference type="GO" id="GO:0000981">
    <property type="term" value="F:DNA-binding transcription factor activity, RNA polymerase II-specific"/>
    <property type="evidence" value="ECO:0007669"/>
    <property type="project" value="TreeGrafter"/>
</dbReference>
<evidence type="ECO:0000256" key="10">
    <source>
        <dbReference type="ARBA" id="ARBA00023242"/>
    </source>
</evidence>
<keyword evidence="10" id="KW-0539">Nucleus</keyword>
<reference evidence="15" key="2">
    <citation type="submission" date="2025-09" db="UniProtKB">
        <authorList>
            <consortium name="Ensembl"/>
        </authorList>
    </citation>
    <scope>IDENTIFICATION</scope>
</reference>
<comment type="similarity">
    <text evidence="2">Belongs to the krueppel C2H2-type zinc-finger protein family.</text>
</comment>
<feature type="domain" description="C2H2-type" evidence="12">
    <location>
        <begin position="441"/>
        <end position="468"/>
    </location>
</feature>
<feature type="domain" description="C2H2-type" evidence="12">
    <location>
        <begin position="303"/>
        <end position="332"/>
    </location>
</feature>
<evidence type="ECO:0000256" key="2">
    <source>
        <dbReference type="ARBA" id="ARBA00006991"/>
    </source>
</evidence>
<evidence type="ECO:0000313" key="15">
    <source>
        <dbReference type="Ensembl" id="ENSLLTP00000002193.1"/>
    </source>
</evidence>
<keyword evidence="7" id="KW-0805">Transcription regulation</keyword>
<dbReference type="GO" id="GO:0005634">
    <property type="term" value="C:nucleus"/>
    <property type="evidence" value="ECO:0007669"/>
    <property type="project" value="UniProtKB-SubCell"/>
</dbReference>
<dbReference type="CDD" id="cd07936">
    <property type="entry name" value="SCAN"/>
    <property type="match status" value="1"/>
</dbReference>
<evidence type="ECO:0000256" key="7">
    <source>
        <dbReference type="ARBA" id="ARBA00023015"/>
    </source>
</evidence>
<feature type="domain" description="C2H2-type" evidence="12">
    <location>
        <begin position="469"/>
        <end position="496"/>
    </location>
</feature>
<evidence type="ECO:0000259" key="14">
    <source>
        <dbReference type="PROSITE" id="PS50805"/>
    </source>
</evidence>
<dbReference type="GO" id="GO:0008270">
    <property type="term" value="F:zinc ion binding"/>
    <property type="evidence" value="ECO:0007669"/>
    <property type="project" value="UniProtKB-KW"/>
</dbReference>
<reference evidence="15" key="1">
    <citation type="submission" date="2025-08" db="UniProtKB">
        <authorList>
            <consortium name="Ensembl"/>
        </authorList>
    </citation>
    <scope>IDENTIFICATION</scope>
</reference>
<dbReference type="InterPro" id="IPR003309">
    <property type="entry name" value="SCAN_dom"/>
</dbReference>
<feature type="domain" description="SCAN box" evidence="13">
    <location>
        <begin position="45"/>
        <end position="123"/>
    </location>
</feature>
<dbReference type="SUPFAM" id="SSF57667">
    <property type="entry name" value="beta-beta-alpha zinc fingers"/>
    <property type="match status" value="5"/>
</dbReference>
<evidence type="ECO:0000256" key="4">
    <source>
        <dbReference type="ARBA" id="ARBA00022737"/>
    </source>
</evidence>
<dbReference type="Proteomes" id="UP000694406">
    <property type="component" value="Unplaced"/>
</dbReference>
<dbReference type="SMART" id="SM00355">
    <property type="entry name" value="ZnF_C2H2"/>
    <property type="match status" value="10"/>
</dbReference>
<dbReference type="GeneTree" id="ENSGT01150000286941"/>
<dbReference type="Gene3D" id="3.30.160.60">
    <property type="entry name" value="Classic Zinc Finger"/>
    <property type="match status" value="10"/>
</dbReference>
<dbReference type="PROSITE" id="PS50157">
    <property type="entry name" value="ZINC_FINGER_C2H2_2"/>
    <property type="match status" value="10"/>
</dbReference>
<evidence type="ECO:0000256" key="5">
    <source>
        <dbReference type="ARBA" id="ARBA00022771"/>
    </source>
</evidence>
<dbReference type="GO" id="GO:0000978">
    <property type="term" value="F:RNA polymerase II cis-regulatory region sequence-specific DNA binding"/>
    <property type="evidence" value="ECO:0007669"/>
    <property type="project" value="TreeGrafter"/>
</dbReference>
<dbReference type="PANTHER" id="PTHR23226:SF377">
    <property type="entry name" value="ZINC FINGER AND SCAN DOMAIN-CONTAINING PROTEIN 20"/>
    <property type="match status" value="1"/>
</dbReference>